<comment type="caution">
    <text evidence="2">The sequence shown here is derived from an EMBL/GenBank/DDBJ whole genome shotgun (WGS) entry which is preliminary data.</text>
</comment>
<feature type="domain" description="Helix-turn-helix" evidence="1">
    <location>
        <begin position="45"/>
        <end position="92"/>
    </location>
</feature>
<proteinExistence type="predicted"/>
<dbReference type="Pfam" id="PF12728">
    <property type="entry name" value="HTH_17"/>
    <property type="match status" value="1"/>
</dbReference>
<sequence>MNNQLLRRQDPRVADLFRRMEKVIKTLDKLKVPERRPLHGERFITDSELSALLRISRRTLQEYRTAGVFPYYLICGKIVYKESELVQLLEDCRKQSLDEQELI</sequence>
<dbReference type="EMBL" id="SNWI01000001">
    <property type="protein sequence ID" value="TDO04807.1"/>
    <property type="molecule type" value="Genomic_DNA"/>
</dbReference>
<dbReference type="PANTHER" id="PTHR34585">
    <property type="match status" value="1"/>
</dbReference>
<evidence type="ECO:0000313" key="2">
    <source>
        <dbReference type="EMBL" id="TDO04807.1"/>
    </source>
</evidence>
<name>A0A4R6H9Z6_9BACT</name>
<reference evidence="2 3" key="1">
    <citation type="submission" date="2019-03" db="EMBL/GenBank/DDBJ databases">
        <title>Freshwater and sediment microbial communities from various areas in North America, analyzing microbe dynamics in response to fracking.</title>
        <authorList>
            <person name="Lamendella R."/>
        </authorList>
    </citation>
    <scope>NUCLEOTIDE SEQUENCE [LARGE SCALE GENOMIC DNA]</scope>
    <source>
        <strain evidence="2 3">114D</strain>
    </source>
</reference>
<dbReference type="AlphaFoldDB" id="A0A4R6H9Z6"/>
<dbReference type="PANTHER" id="PTHR34585:SF22">
    <property type="entry name" value="HELIX-TURN-HELIX DOMAIN-CONTAINING PROTEIN"/>
    <property type="match status" value="1"/>
</dbReference>
<evidence type="ECO:0000313" key="3">
    <source>
        <dbReference type="Proteomes" id="UP000294848"/>
    </source>
</evidence>
<evidence type="ECO:0000259" key="1">
    <source>
        <dbReference type="Pfam" id="PF12728"/>
    </source>
</evidence>
<dbReference type="SUPFAM" id="SSF46955">
    <property type="entry name" value="Putative DNA-binding domain"/>
    <property type="match status" value="1"/>
</dbReference>
<dbReference type="InterPro" id="IPR009061">
    <property type="entry name" value="DNA-bd_dom_put_sf"/>
</dbReference>
<accession>A0A4R6H9Z6</accession>
<dbReference type="Proteomes" id="UP000294848">
    <property type="component" value="Unassembled WGS sequence"/>
</dbReference>
<gene>
    <name evidence="2" type="ORF">DET52_101155</name>
</gene>
<organism evidence="2 3">
    <name type="scientific">Sunxiuqinia elliptica</name>
    <dbReference type="NCBI Taxonomy" id="655355"/>
    <lineage>
        <taxon>Bacteria</taxon>
        <taxon>Pseudomonadati</taxon>
        <taxon>Bacteroidota</taxon>
        <taxon>Bacteroidia</taxon>
        <taxon>Marinilabiliales</taxon>
        <taxon>Prolixibacteraceae</taxon>
        <taxon>Sunxiuqinia</taxon>
    </lineage>
</organism>
<dbReference type="InterPro" id="IPR041657">
    <property type="entry name" value="HTH_17"/>
</dbReference>
<dbReference type="OrthoDB" id="769412at2"/>
<protein>
    <submittedName>
        <fullName evidence="2">Helix-turn-helix protein</fullName>
    </submittedName>
</protein>
<dbReference type="RefSeq" id="WP_133462962.1">
    <property type="nucleotide sequence ID" value="NZ_SNWI01000001.1"/>
</dbReference>